<keyword evidence="17" id="KW-1185">Reference proteome</keyword>
<evidence type="ECO:0000256" key="8">
    <source>
        <dbReference type="ARBA" id="ARBA00022741"/>
    </source>
</evidence>
<organism evidence="16 17">
    <name type="scientific">Gordonia phthalatica</name>
    <dbReference type="NCBI Taxonomy" id="1136941"/>
    <lineage>
        <taxon>Bacteria</taxon>
        <taxon>Bacillati</taxon>
        <taxon>Actinomycetota</taxon>
        <taxon>Actinomycetes</taxon>
        <taxon>Mycobacteriales</taxon>
        <taxon>Gordoniaceae</taxon>
        <taxon>Gordonia</taxon>
    </lineage>
</organism>
<dbReference type="PRINTS" id="PR00344">
    <property type="entry name" value="BCTRLSENSOR"/>
</dbReference>
<reference evidence="16 17" key="2">
    <citation type="journal article" date="2017" name="Int. J. Syst. Evol. Microbiol.">
        <title>Gordonia phthalatica sp. nov., a di-n-butyl phthalate-degrading bacterium isolated from activated sludge.</title>
        <authorList>
            <person name="Jin D."/>
            <person name="Kong X."/>
            <person name="Jia M."/>
            <person name="Yu X."/>
            <person name="Wang X."/>
            <person name="Zhuang X."/>
            <person name="Deng Y."/>
            <person name="Bai Z."/>
        </authorList>
    </citation>
    <scope>NUCLEOTIDE SEQUENCE [LARGE SCALE GENOMIC DNA]</scope>
    <source>
        <strain evidence="16 17">QH-11</strain>
    </source>
</reference>
<dbReference type="SMART" id="SM00387">
    <property type="entry name" value="HATPase_c"/>
    <property type="match status" value="1"/>
</dbReference>
<dbReference type="Pfam" id="PF13188">
    <property type="entry name" value="PAS_8"/>
    <property type="match status" value="1"/>
</dbReference>
<protein>
    <recommendedName>
        <fullName evidence="3">histidine kinase</fullName>
        <ecNumber evidence="3">2.7.13.3</ecNumber>
    </recommendedName>
</protein>
<keyword evidence="4" id="KW-1003">Cell membrane</keyword>
<dbReference type="EC" id="2.7.13.3" evidence="3"/>
<dbReference type="SUPFAM" id="SSF55785">
    <property type="entry name" value="PYP-like sensor domain (PAS domain)"/>
    <property type="match status" value="1"/>
</dbReference>
<dbReference type="InterPro" id="IPR033463">
    <property type="entry name" value="sCache_3"/>
</dbReference>
<evidence type="ECO:0000256" key="1">
    <source>
        <dbReference type="ARBA" id="ARBA00000085"/>
    </source>
</evidence>
<dbReference type="InterPro" id="IPR039506">
    <property type="entry name" value="SPOB_a"/>
</dbReference>
<evidence type="ECO:0000256" key="4">
    <source>
        <dbReference type="ARBA" id="ARBA00022475"/>
    </source>
</evidence>
<evidence type="ECO:0000256" key="2">
    <source>
        <dbReference type="ARBA" id="ARBA00004651"/>
    </source>
</evidence>
<keyword evidence="13 14" id="KW-0472">Membrane</keyword>
<dbReference type="InterPro" id="IPR000014">
    <property type="entry name" value="PAS"/>
</dbReference>
<dbReference type="Gene3D" id="3.30.450.20">
    <property type="entry name" value="PAS domain"/>
    <property type="match status" value="2"/>
</dbReference>
<keyword evidence="10" id="KW-0067">ATP-binding</keyword>
<keyword evidence="12" id="KW-0902">Two-component regulatory system</keyword>
<dbReference type="OrthoDB" id="9792686at2"/>
<evidence type="ECO:0000313" key="16">
    <source>
        <dbReference type="EMBL" id="ALG86931.1"/>
    </source>
</evidence>
<dbReference type="GO" id="GO:0005886">
    <property type="term" value="C:plasma membrane"/>
    <property type="evidence" value="ECO:0007669"/>
    <property type="project" value="UniProtKB-SubCell"/>
</dbReference>
<dbReference type="PANTHER" id="PTHR44936">
    <property type="entry name" value="SENSOR PROTEIN CREC"/>
    <property type="match status" value="1"/>
</dbReference>
<keyword evidence="8" id="KW-0547">Nucleotide-binding</keyword>
<evidence type="ECO:0000256" key="5">
    <source>
        <dbReference type="ARBA" id="ARBA00022553"/>
    </source>
</evidence>
<dbReference type="Pfam" id="PF17203">
    <property type="entry name" value="sCache_3_2"/>
    <property type="match status" value="1"/>
</dbReference>
<dbReference type="SMART" id="SM00091">
    <property type="entry name" value="PAS"/>
    <property type="match status" value="1"/>
</dbReference>
<dbReference type="InterPro" id="IPR004358">
    <property type="entry name" value="Sig_transdc_His_kin-like_C"/>
</dbReference>
<dbReference type="InterPro" id="IPR035965">
    <property type="entry name" value="PAS-like_dom_sf"/>
</dbReference>
<evidence type="ECO:0000256" key="7">
    <source>
        <dbReference type="ARBA" id="ARBA00022692"/>
    </source>
</evidence>
<sequence>MSLGMQILLLQIAVLAVSLGVGFGWHISTVDDSLRDEYAQRALAVSRAVADDPDVRILLSQLQGTRLDAAALRSGTLQREAVAVAQRTGVLFVVIANRDGIRVAHPEPDRLGQHVSTDAGDVLSGDDVVDTDRGTLGESVRGKAAVRDADGRVIGFVSTGISTERVRAATWRDIRIVVGLAGVALAIGIVGSGLLARRWRRLTLGLQPDELVDLVGQQRAVLHALADGVLATDETGRLRMINDHGRRLLGVEAPLGTDVDDLGLPDRLRALLRNEQHSPVSATVGDRIVLATSRRIEADHRDLGMLLSVIDRTDVEELTRELGSVRTMSEALRAQRHETANRFHVLAGLLRQGDVDEASDYLAEIAGTRGRAGVAGLDNVQEPHLHAFLDAKATLARERRVQLTLGPQTWVDGDLVDPVAATTVIGNLIDNAVDAAAPALDAEDGRVDVELLGDGSTLWVTVADSGAGIAFDRPDDVFVDGMTSKDGTGIPGGRGMGLALARQLCRRDGGDLTVADSGGGSSDLGGAVFVAEMRHAVSEGVEQ</sequence>
<dbReference type="Pfam" id="PF14689">
    <property type="entry name" value="SPOB_a"/>
    <property type="match status" value="1"/>
</dbReference>
<dbReference type="InterPro" id="IPR003594">
    <property type="entry name" value="HATPase_dom"/>
</dbReference>
<evidence type="ECO:0000256" key="12">
    <source>
        <dbReference type="ARBA" id="ARBA00023012"/>
    </source>
</evidence>
<dbReference type="EMBL" id="CP011853">
    <property type="protein sequence ID" value="ALG86931.1"/>
    <property type="molecule type" value="Genomic_DNA"/>
</dbReference>
<dbReference type="InterPro" id="IPR036890">
    <property type="entry name" value="HATPase_C_sf"/>
</dbReference>
<gene>
    <name evidence="16" type="ORF">ACH46_14725</name>
</gene>
<dbReference type="PANTHER" id="PTHR44936:SF9">
    <property type="entry name" value="SENSOR PROTEIN CREC"/>
    <property type="match status" value="1"/>
</dbReference>
<dbReference type="InterPro" id="IPR005467">
    <property type="entry name" value="His_kinase_dom"/>
</dbReference>
<dbReference type="Gene3D" id="1.10.287.130">
    <property type="match status" value="1"/>
</dbReference>
<dbReference type="SUPFAM" id="SSF103190">
    <property type="entry name" value="Sensory domain-like"/>
    <property type="match status" value="1"/>
</dbReference>
<comment type="subcellular location">
    <subcellularLocation>
        <location evidence="2">Cell membrane</location>
        <topology evidence="2">Multi-pass membrane protein</topology>
    </subcellularLocation>
</comment>
<evidence type="ECO:0000256" key="9">
    <source>
        <dbReference type="ARBA" id="ARBA00022777"/>
    </source>
</evidence>
<dbReference type="STRING" id="1136941.ACH46_14725"/>
<dbReference type="Gene3D" id="3.30.565.10">
    <property type="entry name" value="Histidine kinase-like ATPase, C-terminal domain"/>
    <property type="match status" value="1"/>
</dbReference>
<evidence type="ECO:0000256" key="11">
    <source>
        <dbReference type="ARBA" id="ARBA00022989"/>
    </source>
</evidence>
<keyword evidence="11 14" id="KW-1133">Transmembrane helix</keyword>
<evidence type="ECO:0000256" key="14">
    <source>
        <dbReference type="SAM" id="Phobius"/>
    </source>
</evidence>
<proteinExistence type="predicted"/>
<evidence type="ECO:0000256" key="10">
    <source>
        <dbReference type="ARBA" id="ARBA00022840"/>
    </source>
</evidence>
<name>A0A0N9N897_9ACTN</name>
<comment type="catalytic activity">
    <reaction evidence="1">
        <text>ATP + protein L-histidine = ADP + protein N-phospho-L-histidine.</text>
        <dbReference type="EC" id="2.7.13.3"/>
    </reaction>
</comment>
<feature type="transmembrane region" description="Helical" evidence="14">
    <location>
        <begin position="176"/>
        <end position="196"/>
    </location>
</feature>
<dbReference type="AlphaFoldDB" id="A0A0N9N897"/>
<dbReference type="KEGG" id="goq:ACH46_14725"/>
<accession>A0A0N9N897</accession>
<dbReference type="InterPro" id="IPR016120">
    <property type="entry name" value="Sig_transdc_His_kin_SpoOB"/>
</dbReference>
<keyword evidence="6" id="KW-0808">Transferase</keyword>
<evidence type="ECO:0000256" key="3">
    <source>
        <dbReference type="ARBA" id="ARBA00012438"/>
    </source>
</evidence>
<keyword evidence="7 14" id="KW-0812">Transmembrane</keyword>
<dbReference type="PROSITE" id="PS50109">
    <property type="entry name" value="HIS_KIN"/>
    <property type="match status" value="1"/>
</dbReference>
<evidence type="ECO:0000259" key="15">
    <source>
        <dbReference type="PROSITE" id="PS50109"/>
    </source>
</evidence>
<keyword evidence="9 16" id="KW-0418">Kinase</keyword>
<dbReference type="GO" id="GO:0000155">
    <property type="term" value="F:phosphorelay sensor kinase activity"/>
    <property type="evidence" value="ECO:0007669"/>
    <property type="project" value="InterPro"/>
</dbReference>
<dbReference type="SUPFAM" id="SSF55874">
    <property type="entry name" value="ATPase domain of HSP90 chaperone/DNA topoisomerase II/histidine kinase"/>
    <property type="match status" value="1"/>
</dbReference>
<keyword evidence="5" id="KW-0597">Phosphoprotein</keyword>
<dbReference type="SUPFAM" id="SSF55890">
    <property type="entry name" value="Sporulation response regulatory protein Spo0B"/>
    <property type="match status" value="1"/>
</dbReference>
<evidence type="ECO:0000313" key="17">
    <source>
        <dbReference type="Proteomes" id="UP000063789"/>
    </source>
</evidence>
<feature type="domain" description="Histidine kinase" evidence="15">
    <location>
        <begin position="313"/>
        <end position="537"/>
    </location>
</feature>
<dbReference type="Pfam" id="PF02518">
    <property type="entry name" value="HATPase_c"/>
    <property type="match status" value="1"/>
</dbReference>
<evidence type="ECO:0000256" key="13">
    <source>
        <dbReference type="ARBA" id="ARBA00023136"/>
    </source>
</evidence>
<reference evidence="17" key="1">
    <citation type="submission" date="2015-06" db="EMBL/GenBank/DDBJ databases">
        <title>Complete genome sequence and metabolic analysis of phthalate degradation pathway in Gordonia sp. QH-11.</title>
        <authorList>
            <person name="Jin D."/>
            <person name="Kong X."/>
            <person name="Bai Z."/>
        </authorList>
    </citation>
    <scope>NUCLEOTIDE SEQUENCE [LARGE SCALE GENOMIC DNA]</scope>
    <source>
        <strain evidence="17">QH-11</strain>
    </source>
</reference>
<evidence type="ECO:0000256" key="6">
    <source>
        <dbReference type="ARBA" id="ARBA00022679"/>
    </source>
</evidence>
<dbReference type="InterPro" id="IPR050980">
    <property type="entry name" value="2C_sensor_his_kinase"/>
</dbReference>
<dbReference type="PATRIC" id="fig|1136941.3.peg.3008"/>
<dbReference type="Proteomes" id="UP000063789">
    <property type="component" value="Chromosome"/>
</dbReference>
<dbReference type="GO" id="GO:0005524">
    <property type="term" value="F:ATP binding"/>
    <property type="evidence" value="ECO:0007669"/>
    <property type="project" value="UniProtKB-KW"/>
</dbReference>
<dbReference type="InterPro" id="IPR029151">
    <property type="entry name" value="Sensor-like_sf"/>
</dbReference>